<dbReference type="PaxDb" id="2903-EOD13282"/>
<proteinExistence type="predicted"/>
<evidence type="ECO:0000313" key="1">
    <source>
        <dbReference type="EnsemblProtists" id="EOD13282"/>
    </source>
</evidence>
<dbReference type="Proteomes" id="UP000013827">
    <property type="component" value="Unassembled WGS sequence"/>
</dbReference>
<dbReference type="HOGENOM" id="CLU_1499015_0_0_1"/>
<evidence type="ECO:0000313" key="2">
    <source>
        <dbReference type="Proteomes" id="UP000013827"/>
    </source>
</evidence>
<organism evidence="1 2">
    <name type="scientific">Emiliania huxleyi (strain CCMP1516)</name>
    <dbReference type="NCBI Taxonomy" id="280463"/>
    <lineage>
        <taxon>Eukaryota</taxon>
        <taxon>Haptista</taxon>
        <taxon>Haptophyta</taxon>
        <taxon>Prymnesiophyceae</taxon>
        <taxon>Isochrysidales</taxon>
        <taxon>Noelaerhabdaceae</taxon>
        <taxon>Emiliania</taxon>
    </lineage>
</organism>
<keyword evidence="2" id="KW-1185">Reference proteome</keyword>
<reference evidence="1" key="2">
    <citation type="submission" date="2024-10" db="UniProtKB">
        <authorList>
            <consortium name="EnsemblProtists"/>
        </authorList>
    </citation>
    <scope>IDENTIFICATION</scope>
</reference>
<protein>
    <submittedName>
        <fullName evidence="1">Uncharacterized protein</fullName>
    </submittedName>
</protein>
<dbReference type="GeneID" id="17259430"/>
<accession>A0A0D3IPU7</accession>
<dbReference type="EnsemblProtists" id="EOD13282">
    <property type="protein sequence ID" value="EOD13282"/>
    <property type="gene ID" value="EMIHUDRAFT_247036"/>
</dbReference>
<reference evidence="2" key="1">
    <citation type="journal article" date="2013" name="Nature">
        <title>Pan genome of the phytoplankton Emiliania underpins its global distribution.</title>
        <authorList>
            <person name="Read B.A."/>
            <person name="Kegel J."/>
            <person name="Klute M.J."/>
            <person name="Kuo A."/>
            <person name="Lefebvre S.C."/>
            <person name="Maumus F."/>
            <person name="Mayer C."/>
            <person name="Miller J."/>
            <person name="Monier A."/>
            <person name="Salamov A."/>
            <person name="Young J."/>
            <person name="Aguilar M."/>
            <person name="Claverie J.M."/>
            <person name="Frickenhaus S."/>
            <person name="Gonzalez K."/>
            <person name="Herman E.K."/>
            <person name="Lin Y.C."/>
            <person name="Napier J."/>
            <person name="Ogata H."/>
            <person name="Sarno A.F."/>
            <person name="Shmutz J."/>
            <person name="Schroeder D."/>
            <person name="de Vargas C."/>
            <person name="Verret F."/>
            <person name="von Dassow P."/>
            <person name="Valentin K."/>
            <person name="Van de Peer Y."/>
            <person name="Wheeler G."/>
            <person name="Dacks J.B."/>
            <person name="Delwiche C.F."/>
            <person name="Dyhrman S.T."/>
            <person name="Glockner G."/>
            <person name="John U."/>
            <person name="Richards T."/>
            <person name="Worden A.Z."/>
            <person name="Zhang X."/>
            <person name="Grigoriev I.V."/>
            <person name="Allen A.E."/>
            <person name="Bidle K."/>
            <person name="Borodovsky M."/>
            <person name="Bowler C."/>
            <person name="Brownlee C."/>
            <person name="Cock J.M."/>
            <person name="Elias M."/>
            <person name="Gladyshev V.N."/>
            <person name="Groth M."/>
            <person name="Guda C."/>
            <person name="Hadaegh A."/>
            <person name="Iglesias-Rodriguez M.D."/>
            <person name="Jenkins J."/>
            <person name="Jones B.M."/>
            <person name="Lawson T."/>
            <person name="Leese F."/>
            <person name="Lindquist E."/>
            <person name="Lobanov A."/>
            <person name="Lomsadze A."/>
            <person name="Malik S.B."/>
            <person name="Marsh M.E."/>
            <person name="Mackinder L."/>
            <person name="Mock T."/>
            <person name="Mueller-Roeber B."/>
            <person name="Pagarete A."/>
            <person name="Parker M."/>
            <person name="Probert I."/>
            <person name="Quesneville H."/>
            <person name="Raines C."/>
            <person name="Rensing S.A."/>
            <person name="Riano-Pachon D.M."/>
            <person name="Richier S."/>
            <person name="Rokitta S."/>
            <person name="Shiraiwa Y."/>
            <person name="Soanes D.M."/>
            <person name="van der Giezen M."/>
            <person name="Wahlund T.M."/>
            <person name="Williams B."/>
            <person name="Wilson W."/>
            <person name="Wolfe G."/>
            <person name="Wurch L.L."/>
        </authorList>
    </citation>
    <scope>NUCLEOTIDE SEQUENCE</scope>
</reference>
<dbReference type="KEGG" id="ehx:EMIHUDRAFT_247036"/>
<dbReference type="AlphaFoldDB" id="A0A0D3IPU7"/>
<name>A0A0D3IPU7_EMIH1</name>
<dbReference type="RefSeq" id="XP_005765711.1">
    <property type="nucleotide sequence ID" value="XM_005765654.1"/>
</dbReference>
<sequence>MAAGELGLPLPGPCGWLLGFLDEAGEPVPLLGVGCAATTDDGLPDWACGDASALGTSLWPRGLTPLGVYSDCAPPEAAARLAKLLGACAPRLPALADAERSGSLLCAATCGGGAAAFFRGGSFAAATVAPEAERRARFAATHLSLRARLAVSLSAPPPAGVASLVEELRSRRLLRGGQALRCSHEWQSNAAMLVLDT</sequence>